<keyword evidence="5" id="KW-1185">Reference proteome</keyword>
<keyword evidence="2" id="KW-0732">Signal</keyword>
<gene>
    <name evidence="4" type="ORF">UPYG_G00323790</name>
</gene>
<keyword evidence="1" id="KW-0472">Membrane</keyword>
<dbReference type="Proteomes" id="UP001557470">
    <property type="component" value="Unassembled WGS sequence"/>
</dbReference>
<feature type="signal peptide" evidence="2">
    <location>
        <begin position="1"/>
        <end position="23"/>
    </location>
</feature>
<dbReference type="InterPro" id="IPR007110">
    <property type="entry name" value="Ig-like_dom"/>
</dbReference>
<evidence type="ECO:0000259" key="3">
    <source>
        <dbReference type="PROSITE" id="PS50835"/>
    </source>
</evidence>
<feature type="transmembrane region" description="Helical" evidence="1">
    <location>
        <begin position="261"/>
        <end position="281"/>
    </location>
</feature>
<dbReference type="InterPro" id="IPR003599">
    <property type="entry name" value="Ig_sub"/>
</dbReference>
<dbReference type="InterPro" id="IPR036179">
    <property type="entry name" value="Ig-like_dom_sf"/>
</dbReference>
<sequence length="297" mass="32899">MLESTEFLMALLISVLHFTGVSGGYLNVFYSAGDDVSLPCANVVHPDCSSTVWLYNRAGSQAPVEKVVMGQIQNEGESPERLNLGTYCSLDICNISIEDTGVYVCQQYIDKGRKKVEKDSVIQLSVLTMSVSTPEETFNDSLTVTLTCSLLTYGGPDTCDYFLQDGISLSWVNETGAVLLEDSSYKLTMTSGCNISLVVPLQTMENDRKWLCQLSEKTRKSFVYLISVWSGETADSVSFTAPKRQNWCQRPVEPDVNDLPVSRIVLCVALPLMVIIVAVFITRRNRPQEQKNSGIEL</sequence>
<comment type="caution">
    <text evidence="4">The sequence shown here is derived from an EMBL/GenBank/DDBJ whole genome shotgun (WGS) entry which is preliminary data.</text>
</comment>
<dbReference type="PANTHER" id="PTHR11422">
    <property type="entry name" value="T-CELL SURFACE GLYCOPROTEIN CD4"/>
    <property type="match status" value="1"/>
</dbReference>
<feature type="chain" id="PRO_5044814556" description="Ig-like domain-containing protein" evidence="2">
    <location>
        <begin position="24"/>
        <end position="297"/>
    </location>
</feature>
<dbReference type="PANTHER" id="PTHR11422:SF5">
    <property type="entry name" value="DIVERSE IMMUNOGLOBULIN DOMAIN-CONTAINING PROTEIN 1.1 ISOFORM X1-RELATED"/>
    <property type="match status" value="1"/>
</dbReference>
<keyword evidence="1" id="KW-0812">Transmembrane</keyword>
<evidence type="ECO:0000313" key="4">
    <source>
        <dbReference type="EMBL" id="KAL0964435.1"/>
    </source>
</evidence>
<dbReference type="SUPFAM" id="SSF48726">
    <property type="entry name" value="Immunoglobulin"/>
    <property type="match status" value="1"/>
</dbReference>
<dbReference type="SMART" id="SM00409">
    <property type="entry name" value="IG"/>
    <property type="match status" value="1"/>
</dbReference>
<organism evidence="4 5">
    <name type="scientific">Umbra pygmaea</name>
    <name type="common">Eastern mudminnow</name>
    <dbReference type="NCBI Taxonomy" id="75934"/>
    <lineage>
        <taxon>Eukaryota</taxon>
        <taxon>Metazoa</taxon>
        <taxon>Chordata</taxon>
        <taxon>Craniata</taxon>
        <taxon>Vertebrata</taxon>
        <taxon>Euteleostomi</taxon>
        <taxon>Actinopterygii</taxon>
        <taxon>Neopterygii</taxon>
        <taxon>Teleostei</taxon>
        <taxon>Protacanthopterygii</taxon>
        <taxon>Esociformes</taxon>
        <taxon>Umbridae</taxon>
        <taxon>Umbra</taxon>
    </lineage>
</organism>
<evidence type="ECO:0000313" key="5">
    <source>
        <dbReference type="Proteomes" id="UP001557470"/>
    </source>
</evidence>
<dbReference type="PROSITE" id="PS50835">
    <property type="entry name" value="IG_LIKE"/>
    <property type="match status" value="1"/>
</dbReference>
<evidence type="ECO:0000256" key="1">
    <source>
        <dbReference type="SAM" id="Phobius"/>
    </source>
</evidence>
<accession>A0ABD0W1W5</accession>
<proteinExistence type="predicted"/>
<feature type="domain" description="Ig-like" evidence="3">
    <location>
        <begin position="33"/>
        <end position="106"/>
    </location>
</feature>
<keyword evidence="1" id="KW-1133">Transmembrane helix</keyword>
<protein>
    <recommendedName>
        <fullName evidence="3">Ig-like domain-containing protein</fullName>
    </recommendedName>
</protein>
<evidence type="ECO:0000256" key="2">
    <source>
        <dbReference type="SAM" id="SignalP"/>
    </source>
</evidence>
<name>A0ABD0W1W5_UMBPY</name>
<dbReference type="EMBL" id="JAGEUA010000010">
    <property type="protein sequence ID" value="KAL0964435.1"/>
    <property type="molecule type" value="Genomic_DNA"/>
</dbReference>
<reference evidence="4 5" key="1">
    <citation type="submission" date="2024-06" db="EMBL/GenBank/DDBJ databases">
        <authorList>
            <person name="Pan Q."/>
            <person name="Wen M."/>
            <person name="Jouanno E."/>
            <person name="Zahm M."/>
            <person name="Klopp C."/>
            <person name="Cabau C."/>
            <person name="Louis A."/>
            <person name="Berthelot C."/>
            <person name="Parey E."/>
            <person name="Roest Crollius H."/>
            <person name="Montfort J."/>
            <person name="Robinson-Rechavi M."/>
            <person name="Bouchez O."/>
            <person name="Lampietro C."/>
            <person name="Lopez Roques C."/>
            <person name="Donnadieu C."/>
            <person name="Postlethwait J."/>
            <person name="Bobe J."/>
            <person name="Verreycken H."/>
            <person name="Guiguen Y."/>
        </authorList>
    </citation>
    <scope>NUCLEOTIDE SEQUENCE [LARGE SCALE GENOMIC DNA]</scope>
    <source>
        <strain evidence="4">Up_M1</strain>
        <tissue evidence="4">Testis</tissue>
    </source>
</reference>
<dbReference type="Gene3D" id="2.60.40.10">
    <property type="entry name" value="Immunoglobulins"/>
    <property type="match status" value="1"/>
</dbReference>
<dbReference type="InterPro" id="IPR013783">
    <property type="entry name" value="Ig-like_fold"/>
</dbReference>
<dbReference type="AlphaFoldDB" id="A0ABD0W1W5"/>